<sequence>MSVLFWLTQEKTSFECTLLLGDGEDASQNLEWLHTAVIQRMPPTMSRALNFLILASSTHLQEDISNLSSLQYLIWQQYLSVEMHIKDEMNSVDTDSLHSEDRVNGNANGSSIGDQLNGRTETVGSGKKREKRALVDSLIQNCKDTNLIVLDLNKKAIQRIPEQMLQLTHLQYLYLEGNDLTWLPENFFDCLPNLVWLDLRNNYLQSIPSAYIGRHKKLKNLLLQGNQIRSLPLELGMVRTLSGLSLSNNPIEFPPQEVLDKGCHIVLAFLRETLKGKALGRIPPVPNIADLRLSDSGGSSEEEWGSHRGKNSHRRHRSRRMRKSTSNHDLTRTSSIDSDLVGPVPHSASLQRRTSYGEIKTQQHQKFKKVGPLGSRTETEMSNSPSGKKKLTKLSHYPEPPPPERVEKTYMEEKRLAQIQDMKEKQEMILQRRRDQEALKDWRDEGKRKQMEKYREKMIKGKLDYEEPAKKAPFGIEEEELKVMSNKERIAQDVREKHEKMRRVLSPGTKQKMERVRMERDRELERRLKEHTMQMQERRRQPKGTPQEEMVAAKKELEIAEQLRKELEQRRKNLEYRFTAFTGDVV</sequence>
<dbReference type="AlphaFoldDB" id="A0AAD9NDM6"/>
<dbReference type="GO" id="GO:0005737">
    <property type="term" value="C:cytoplasm"/>
    <property type="evidence" value="ECO:0007669"/>
    <property type="project" value="TreeGrafter"/>
</dbReference>
<dbReference type="PANTHER" id="PTHR48051">
    <property type="match status" value="1"/>
</dbReference>
<evidence type="ECO:0000256" key="3">
    <source>
        <dbReference type="SAM" id="MobiDB-lite"/>
    </source>
</evidence>
<organism evidence="4 5">
    <name type="scientific">Paralvinella palmiformis</name>
    <dbReference type="NCBI Taxonomy" id="53620"/>
    <lineage>
        <taxon>Eukaryota</taxon>
        <taxon>Metazoa</taxon>
        <taxon>Spiralia</taxon>
        <taxon>Lophotrochozoa</taxon>
        <taxon>Annelida</taxon>
        <taxon>Polychaeta</taxon>
        <taxon>Sedentaria</taxon>
        <taxon>Canalipalpata</taxon>
        <taxon>Terebellida</taxon>
        <taxon>Terebelliformia</taxon>
        <taxon>Alvinellidae</taxon>
        <taxon>Paralvinella</taxon>
    </lineage>
</organism>
<feature type="compositionally biased region" description="Basic residues" evidence="3">
    <location>
        <begin position="307"/>
        <end position="325"/>
    </location>
</feature>
<feature type="region of interest" description="Disordered" evidence="3">
    <location>
        <begin position="494"/>
        <end position="551"/>
    </location>
</feature>
<gene>
    <name evidence="4" type="ORF">LSH36_39g01014</name>
</gene>
<keyword evidence="5" id="KW-1185">Reference proteome</keyword>
<dbReference type="Proteomes" id="UP001208570">
    <property type="component" value="Unassembled WGS sequence"/>
</dbReference>
<dbReference type="PANTHER" id="PTHR48051:SF47">
    <property type="entry name" value="LEUCINE RICH REPEAT AND STERILE ALPHA MOTIF CONTAINING 1"/>
    <property type="match status" value="1"/>
</dbReference>
<evidence type="ECO:0000313" key="4">
    <source>
        <dbReference type="EMBL" id="KAK2166402.1"/>
    </source>
</evidence>
<feature type="region of interest" description="Disordered" evidence="3">
    <location>
        <begin position="289"/>
        <end position="405"/>
    </location>
</feature>
<dbReference type="EMBL" id="JAODUP010000039">
    <property type="protein sequence ID" value="KAK2166402.1"/>
    <property type="molecule type" value="Genomic_DNA"/>
</dbReference>
<evidence type="ECO:0000256" key="1">
    <source>
        <dbReference type="ARBA" id="ARBA00022614"/>
    </source>
</evidence>
<comment type="caution">
    <text evidence="4">The sequence shown here is derived from an EMBL/GenBank/DDBJ whole genome shotgun (WGS) entry which is preliminary data.</text>
</comment>
<feature type="compositionally biased region" description="Basic and acidic residues" evidence="3">
    <location>
        <begin position="511"/>
        <end position="539"/>
    </location>
</feature>
<keyword evidence="2" id="KW-0677">Repeat</keyword>
<dbReference type="Pfam" id="PF13855">
    <property type="entry name" value="LRR_8"/>
    <property type="match status" value="1"/>
</dbReference>
<dbReference type="InterPro" id="IPR050216">
    <property type="entry name" value="LRR_domain-containing"/>
</dbReference>
<dbReference type="InterPro" id="IPR001611">
    <property type="entry name" value="Leu-rich_rpt"/>
</dbReference>
<feature type="region of interest" description="Disordered" evidence="3">
    <location>
        <begin position="95"/>
        <end position="128"/>
    </location>
</feature>
<feature type="compositionally biased region" description="Polar residues" evidence="3">
    <location>
        <begin position="348"/>
        <end position="362"/>
    </location>
</feature>
<dbReference type="SUPFAM" id="SSF52058">
    <property type="entry name" value="L domain-like"/>
    <property type="match status" value="1"/>
</dbReference>
<dbReference type="InterPro" id="IPR003591">
    <property type="entry name" value="Leu-rich_rpt_typical-subtyp"/>
</dbReference>
<reference evidence="4" key="1">
    <citation type="journal article" date="2023" name="Mol. Biol. Evol.">
        <title>Third-Generation Sequencing Reveals the Adaptive Role of the Epigenome in Three Deep-Sea Polychaetes.</title>
        <authorList>
            <person name="Perez M."/>
            <person name="Aroh O."/>
            <person name="Sun Y."/>
            <person name="Lan Y."/>
            <person name="Juniper S.K."/>
            <person name="Young C.R."/>
            <person name="Angers B."/>
            <person name="Qian P.Y."/>
        </authorList>
    </citation>
    <scope>NUCLEOTIDE SEQUENCE</scope>
    <source>
        <strain evidence="4">P08H-3</strain>
    </source>
</reference>
<dbReference type="InterPro" id="IPR032675">
    <property type="entry name" value="LRR_dom_sf"/>
</dbReference>
<dbReference type="SMART" id="SM00369">
    <property type="entry name" value="LRR_TYP"/>
    <property type="match status" value="3"/>
</dbReference>
<accession>A0AAD9NDM6</accession>
<evidence type="ECO:0000313" key="5">
    <source>
        <dbReference type="Proteomes" id="UP001208570"/>
    </source>
</evidence>
<evidence type="ECO:0000256" key="2">
    <source>
        <dbReference type="ARBA" id="ARBA00022737"/>
    </source>
</evidence>
<name>A0AAD9NDM6_9ANNE</name>
<protein>
    <recommendedName>
        <fullName evidence="6">Leucine-rich repeat-containing protein 27</fullName>
    </recommendedName>
</protein>
<feature type="compositionally biased region" description="Polar residues" evidence="3">
    <location>
        <begin position="105"/>
        <end position="123"/>
    </location>
</feature>
<dbReference type="PROSITE" id="PS51450">
    <property type="entry name" value="LRR"/>
    <property type="match status" value="1"/>
</dbReference>
<keyword evidence="1" id="KW-0433">Leucine-rich repeat</keyword>
<dbReference type="Gene3D" id="3.80.10.10">
    <property type="entry name" value="Ribonuclease Inhibitor"/>
    <property type="match status" value="1"/>
</dbReference>
<evidence type="ECO:0008006" key="6">
    <source>
        <dbReference type="Google" id="ProtNLM"/>
    </source>
</evidence>
<proteinExistence type="predicted"/>